<feature type="compositionally biased region" description="Low complexity" evidence="3">
    <location>
        <begin position="403"/>
        <end position="426"/>
    </location>
</feature>
<evidence type="ECO:0000256" key="2">
    <source>
        <dbReference type="PROSITE-ProRule" id="PRU00192"/>
    </source>
</evidence>
<dbReference type="PROSITE" id="PS50031">
    <property type="entry name" value="EH"/>
    <property type="match status" value="1"/>
</dbReference>
<dbReference type="SMART" id="SM00326">
    <property type="entry name" value="SH3"/>
    <property type="match status" value="3"/>
</dbReference>
<feature type="domain" description="SH3" evidence="4">
    <location>
        <begin position="537"/>
        <end position="595"/>
    </location>
</feature>
<name>A0AAJ7XCH5_PETMA</name>
<keyword evidence="6" id="KW-1185">Reference proteome</keyword>
<feature type="domain" description="SH3" evidence="4">
    <location>
        <begin position="772"/>
        <end position="831"/>
    </location>
</feature>
<feature type="region of interest" description="Disordered" evidence="3">
    <location>
        <begin position="617"/>
        <end position="646"/>
    </location>
</feature>
<dbReference type="Proteomes" id="UP001318040">
    <property type="component" value="Chromosome 51"/>
</dbReference>
<organism evidence="6 7">
    <name type="scientific">Petromyzon marinus</name>
    <name type="common">Sea lamprey</name>
    <dbReference type="NCBI Taxonomy" id="7757"/>
    <lineage>
        <taxon>Eukaryota</taxon>
        <taxon>Metazoa</taxon>
        <taxon>Chordata</taxon>
        <taxon>Craniata</taxon>
        <taxon>Vertebrata</taxon>
        <taxon>Cyclostomata</taxon>
        <taxon>Hyperoartia</taxon>
        <taxon>Petromyzontiformes</taxon>
        <taxon>Petromyzontidae</taxon>
        <taxon>Petromyzon</taxon>
    </lineage>
</organism>
<keyword evidence="1 2" id="KW-0728">SH3 domain</keyword>
<dbReference type="FunFam" id="2.30.30.40:FF:000072">
    <property type="entry name" value="Unconventional Myosin IB"/>
    <property type="match status" value="2"/>
</dbReference>
<feature type="region of interest" description="Disordered" evidence="3">
    <location>
        <begin position="345"/>
        <end position="524"/>
    </location>
</feature>
<gene>
    <name evidence="7" type="primary">SH3D21</name>
</gene>
<dbReference type="Pfam" id="PF14604">
    <property type="entry name" value="SH3_9"/>
    <property type="match status" value="1"/>
</dbReference>
<dbReference type="SMART" id="SM00027">
    <property type="entry name" value="EH"/>
    <property type="match status" value="1"/>
</dbReference>
<reference evidence="7" key="1">
    <citation type="submission" date="2025-08" db="UniProtKB">
        <authorList>
            <consortium name="RefSeq"/>
        </authorList>
    </citation>
    <scope>IDENTIFICATION</scope>
    <source>
        <tissue evidence="7">Sperm</tissue>
    </source>
</reference>
<dbReference type="PROSITE" id="PS50002">
    <property type="entry name" value="SH3"/>
    <property type="match status" value="3"/>
</dbReference>
<accession>A0AAJ7XCH5</accession>
<feature type="compositionally biased region" description="Low complexity" evidence="3">
    <location>
        <begin position="353"/>
        <end position="379"/>
    </location>
</feature>
<feature type="compositionally biased region" description="Gly residues" evidence="3">
    <location>
        <begin position="439"/>
        <end position="448"/>
    </location>
</feature>
<dbReference type="KEGG" id="pmrn:116953343"/>
<proteinExistence type="predicted"/>
<dbReference type="Gene3D" id="1.20.5.340">
    <property type="match status" value="1"/>
</dbReference>
<evidence type="ECO:0000259" key="5">
    <source>
        <dbReference type="PROSITE" id="PS50031"/>
    </source>
</evidence>
<dbReference type="SUPFAM" id="SSF50044">
    <property type="entry name" value="SH3-domain"/>
    <property type="match status" value="3"/>
</dbReference>
<feature type="compositionally biased region" description="Basic and acidic residues" evidence="3">
    <location>
        <begin position="171"/>
        <end position="200"/>
    </location>
</feature>
<dbReference type="PRINTS" id="PR00499">
    <property type="entry name" value="P67PHOX"/>
</dbReference>
<dbReference type="Pfam" id="PF00018">
    <property type="entry name" value="SH3_1"/>
    <property type="match status" value="1"/>
</dbReference>
<dbReference type="Gene3D" id="1.10.238.10">
    <property type="entry name" value="EF-hand"/>
    <property type="match status" value="1"/>
</dbReference>
<dbReference type="CDD" id="cd00052">
    <property type="entry name" value="EH"/>
    <property type="match status" value="1"/>
</dbReference>
<evidence type="ECO:0000313" key="6">
    <source>
        <dbReference type="Proteomes" id="UP001318040"/>
    </source>
</evidence>
<protein>
    <submittedName>
        <fullName evidence="7">SH3 domain-containing protein 21</fullName>
    </submittedName>
</protein>
<feature type="compositionally biased region" description="Polar residues" evidence="3">
    <location>
        <begin position="393"/>
        <end position="402"/>
    </location>
</feature>
<feature type="domain" description="SH3" evidence="4">
    <location>
        <begin position="669"/>
        <end position="728"/>
    </location>
</feature>
<dbReference type="InterPro" id="IPR036028">
    <property type="entry name" value="SH3-like_dom_sf"/>
</dbReference>
<dbReference type="Gene3D" id="2.30.30.40">
    <property type="entry name" value="SH3 Domains"/>
    <property type="match status" value="3"/>
</dbReference>
<dbReference type="AlphaFoldDB" id="A0AAJ7XCH5"/>
<dbReference type="Pfam" id="PF12763">
    <property type="entry name" value="EH"/>
    <property type="match status" value="1"/>
</dbReference>
<dbReference type="SUPFAM" id="SSF47473">
    <property type="entry name" value="EF-hand"/>
    <property type="match status" value="1"/>
</dbReference>
<dbReference type="InterPro" id="IPR001452">
    <property type="entry name" value="SH3_domain"/>
</dbReference>
<sequence>MSSLAPGFAPGGGGGADCWIVTLEEREKHHHLFYSLSPAGGFITGEQARGFFLQSGLPQLVLAQVWALADDDRDGRVDLVGFSVAMKLIKMALLGHPLPLAVPPITLHSLTGHAHGRTTAATPSHLSPGVAPPFMLPGPAHSVPPCVSVGEGPTHAPAFPVSDSFLERRRENMERGEAELQRRREALREAQRKEEQEEIARQTAARRQQLEGQREGSRAEVQALRQRRDVLAARLLALAQARQEAQAGAADARQSAAECRARLDALNERAGQLHAESRRLEAQVGAAQSSLEALRAQRAQLEGRLQRGARGGGGLDSLSAEVHCRRAAVQSLREKVEAIELQIQQTQVQRQDPPSAASATTASAGFHAGSSGHASSAPAFQPPVAIVPPSLAPTPSNASGALSSSSSSSFSEQQWQKQQQQQQQEQGGPCVAACDAEEWGGGGGGGGASQPDVGWARFPEFGDPRPAQPRAGVARSRGSQSERRTGPHGGAGSNSFLERNISSFPAVDGSHGNDGKPSAASAFTPQAPSASAYCPLGSCVRAVALCRFQAVQPNHLAFCTGDVISVRERQDLWWLGEVGGRSGWFPKSYVRVTDGDAAAVPPPLPPPMPLLANGARSQRGTCAASEEEARREGREAAVPSDSWNHSKSRPYTSILRRVSKPKAPAPPVHRHEKCAALFDYTSKEAGDLSFLKGDIITLVSKNDRDWWTGTLNGKTGLFPSNHVEVLTKAGEPSAPSSAPASAPSSAPSSAPACPGGSANRGADTKASRPGAPSAHSVVALYDYCAQNSDELSFVRGQSIGVTRQAHPDWWEGEAGGLRGLFPSNYVREVLPPESSL</sequence>
<evidence type="ECO:0000259" key="4">
    <source>
        <dbReference type="PROSITE" id="PS50002"/>
    </source>
</evidence>
<evidence type="ECO:0000313" key="7">
    <source>
        <dbReference type="RefSeq" id="XP_032829356.1"/>
    </source>
</evidence>
<evidence type="ECO:0000256" key="3">
    <source>
        <dbReference type="SAM" id="MobiDB-lite"/>
    </source>
</evidence>
<dbReference type="InterPro" id="IPR011992">
    <property type="entry name" value="EF-hand-dom_pair"/>
</dbReference>
<dbReference type="InterPro" id="IPR000261">
    <property type="entry name" value="EH_dom"/>
</dbReference>
<dbReference type="Pfam" id="PF07653">
    <property type="entry name" value="SH3_2"/>
    <property type="match status" value="1"/>
</dbReference>
<evidence type="ECO:0000256" key="1">
    <source>
        <dbReference type="ARBA" id="ARBA00022443"/>
    </source>
</evidence>
<feature type="compositionally biased region" description="Polar residues" evidence="3">
    <location>
        <begin position="493"/>
        <end position="503"/>
    </location>
</feature>
<dbReference type="InterPro" id="IPR050384">
    <property type="entry name" value="Endophilin_SH3RF"/>
</dbReference>
<feature type="compositionally biased region" description="Basic and acidic residues" evidence="3">
    <location>
        <begin position="208"/>
        <end position="218"/>
    </location>
</feature>
<feature type="region of interest" description="Disordered" evidence="3">
    <location>
        <begin position="729"/>
        <end position="771"/>
    </location>
</feature>
<feature type="region of interest" description="Disordered" evidence="3">
    <location>
        <begin position="171"/>
        <end position="221"/>
    </location>
</feature>
<feature type="compositionally biased region" description="Low complexity" evidence="3">
    <location>
        <begin position="729"/>
        <end position="757"/>
    </location>
</feature>
<dbReference type="RefSeq" id="XP_032829356.1">
    <property type="nucleotide sequence ID" value="XM_032973465.1"/>
</dbReference>
<dbReference type="PRINTS" id="PR00452">
    <property type="entry name" value="SH3DOMAIN"/>
</dbReference>
<dbReference type="FunFam" id="1.10.238.10:FF:000055">
    <property type="entry name" value="Intersectin-1 isoform 1"/>
    <property type="match status" value="1"/>
</dbReference>
<feature type="domain" description="EH" evidence="5">
    <location>
        <begin position="25"/>
        <end position="113"/>
    </location>
</feature>
<dbReference type="PANTHER" id="PTHR14167">
    <property type="entry name" value="SH3 DOMAIN-CONTAINING"/>
    <property type="match status" value="1"/>
</dbReference>